<dbReference type="InterPro" id="IPR018378">
    <property type="entry name" value="C-type_lectin_CS"/>
</dbReference>
<evidence type="ECO:0000313" key="38">
    <source>
        <dbReference type="EMBL" id="KAG8436498.1"/>
    </source>
</evidence>
<evidence type="ECO:0000256" key="15">
    <source>
        <dbReference type="ARBA" id="ARBA00022989"/>
    </source>
</evidence>
<feature type="binding site" evidence="31">
    <location>
        <position position="95"/>
    </location>
    <ligand>
        <name>Ca(2+)</name>
        <dbReference type="ChEBI" id="CHEBI:29108"/>
    </ligand>
</feature>
<evidence type="ECO:0000256" key="2">
    <source>
        <dbReference type="ARBA" id="ARBA00007360"/>
    </source>
</evidence>
<comment type="function">
    <text evidence="29">Cell-surface glycoprotein having a role in immunoadhesion. Mediates in the adhesion of blood neutrophils in cytokine-activated endothelium through interaction with SELPLG/PSGL1. May have a role in capillary morphogenesis.</text>
</comment>
<evidence type="ECO:0000256" key="18">
    <source>
        <dbReference type="ARBA" id="ARBA00023180"/>
    </source>
</evidence>
<evidence type="ECO:0000256" key="4">
    <source>
        <dbReference type="ARBA" id="ARBA00014208"/>
    </source>
</evidence>
<evidence type="ECO:0000256" key="23">
    <source>
        <dbReference type="ARBA" id="ARBA00038738"/>
    </source>
</evidence>
<dbReference type="PRINTS" id="PR00343">
    <property type="entry name" value="SELECTIN"/>
</dbReference>
<comment type="subunit">
    <text evidence="3">Interaction with SELPLG/PSGL1 and PODXL2 is required for promoting recruitment and rolling of leukocytes. This interaction is dependent on the sialyl Lewis X glycan modification of SELPLG and PODXL2, and tyrosine sulfation modifications of SELPLG. Sulfation on 'Tyr-51' of SELPLG is important for L-selectin binding.</text>
</comment>
<proteinExistence type="inferred from homology"/>
<comment type="function">
    <text evidence="28">Calcium-dependent lectin that mediates cell adhesion by binding to glycoproteins on neighboring cells. Mediates the adherence of lymphocytes to endothelial cells of high endothelial venules in peripheral lymph nodes. Promotes initial tethering and rolling of leukocytes in endothelia.</text>
</comment>
<evidence type="ECO:0000256" key="30">
    <source>
        <dbReference type="PIRSR" id="PIRSR002421-1"/>
    </source>
</evidence>
<evidence type="ECO:0000256" key="5">
    <source>
        <dbReference type="ARBA" id="ARBA00022475"/>
    </source>
</evidence>
<comment type="caution">
    <text evidence="38">The sequence shown here is derived from an EMBL/GenBank/DDBJ whole genome shotgun (WGS) entry which is preliminary data.</text>
</comment>
<keyword evidence="8 34" id="KW-0812">Transmembrane</keyword>
<evidence type="ECO:0000256" key="16">
    <source>
        <dbReference type="ARBA" id="ARBA00023136"/>
    </source>
</evidence>
<dbReference type="PROSITE" id="PS00615">
    <property type="entry name" value="C_TYPE_LECTIN_1"/>
    <property type="match status" value="1"/>
</dbReference>
<dbReference type="CDD" id="cd00054">
    <property type="entry name" value="EGF_CA"/>
    <property type="match status" value="1"/>
</dbReference>
<dbReference type="FunFam" id="2.10.25.10:FF:000176">
    <property type="entry name" value="Selectin P"/>
    <property type="match status" value="1"/>
</dbReference>
<feature type="transmembrane region" description="Helical" evidence="34">
    <location>
        <begin position="364"/>
        <end position="385"/>
    </location>
</feature>
<dbReference type="InterPro" id="IPR016348">
    <property type="entry name" value="L-selectin"/>
</dbReference>
<dbReference type="InterPro" id="IPR035976">
    <property type="entry name" value="Sushi/SCR/CCP_sf"/>
</dbReference>
<dbReference type="PROSITE" id="PS01186">
    <property type="entry name" value="EGF_2"/>
    <property type="match status" value="1"/>
</dbReference>
<comment type="similarity">
    <text evidence="2">Belongs to the selectin/LECAM family.</text>
</comment>
<feature type="disulfide bond" evidence="30 33">
    <location>
        <begin position="196"/>
        <end position="223"/>
    </location>
</feature>
<dbReference type="PROSITE" id="PS00022">
    <property type="entry name" value="EGF_1"/>
    <property type="match status" value="1"/>
</dbReference>
<dbReference type="GO" id="GO:0005886">
    <property type="term" value="C:plasma membrane"/>
    <property type="evidence" value="ECO:0007669"/>
    <property type="project" value="UniProtKB-SubCell"/>
</dbReference>
<dbReference type="SUPFAM" id="SSF56436">
    <property type="entry name" value="C-type lectin-like"/>
    <property type="match status" value="1"/>
</dbReference>
<dbReference type="GO" id="GO:0050900">
    <property type="term" value="P:leukocyte migration"/>
    <property type="evidence" value="ECO:0007669"/>
    <property type="project" value="InterPro"/>
</dbReference>
<feature type="disulfide bond" evidence="30">
    <location>
        <begin position="134"/>
        <end position="149"/>
    </location>
</feature>
<evidence type="ECO:0000256" key="3">
    <source>
        <dbReference type="ARBA" id="ARBA00011813"/>
    </source>
</evidence>
<keyword evidence="14" id="KW-0130">Cell adhesion</keyword>
<keyword evidence="13 31" id="KW-0106">Calcium</keyword>
<feature type="non-terminal residue" evidence="38">
    <location>
        <position position="1"/>
    </location>
</feature>
<dbReference type="Pfam" id="PF00084">
    <property type="entry name" value="Sushi"/>
    <property type="match status" value="3"/>
</dbReference>
<evidence type="ECO:0000259" key="36">
    <source>
        <dbReference type="PROSITE" id="PS50041"/>
    </source>
</evidence>
<dbReference type="InterPro" id="IPR016187">
    <property type="entry name" value="CTDL_fold"/>
</dbReference>
<feature type="disulfide bond" evidence="30">
    <location>
        <begin position="228"/>
        <end position="272"/>
    </location>
</feature>
<feature type="binding site" evidence="31">
    <location>
        <position position="113"/>
    </location>
    <ligand>
        <name>Ca(2+)</name>
        <dbReference type="ChEBI" id="CHEBI:29108"/>
    </ligand>
</feature>
<evidence type="ECO:0000256" key="26">
    <source>
        <dbReference type="ARBA" id="ARBA00042113"/>
    </source>
</evidence>
<evidence type="ECO:0000313" key="39">
    <source>
        <dbReference type="Proteomes" id="UP000812440"/>
    </source>
</evidence>
<dbReference type="Pfam" id="PF00059">
    <property type="entry name" value="Lectin_C"/>
    <property type="match status" value="1"/>
</dbReference>
<keyword evidence="6 32" id="KW-0245">EGF-like domain</keyword>
<dbReference type="CDD" id="cd00033">
    <property type="entry name" value="CCP"/>
    <property type="match status" value="3"/>
</dbReference>
<dbReference type="PROSITE" id="PS50923">
    <property type="entry name" value="SUSHI"/>
    <property type="match status" value="3"/>
</dbReference>
<comment type="subunit">
    <text evidence="23">Interacts with SELPLG/PSGL1 and PODXL2 through the sialyl Lewis X epitope. SELPLG sulfation appears not to be required for this interaction.</text>
</comment>
<dbReference type="SUPFAM" id="SSF57535">
    <property type="entry name" value="Complement control module/SCR domain"/>
    <property type="match status" value="3"/>
</dbReference>
<feature type="domain" description="EGF-like" evidence="35">
    <location>
        <begin position="125"/>
        <end position="161"/>
    </location>
</feature>
<sequence length="392" mass="43758">MLASVQSWSYHYSDTNMNYEQARHFCRTKYSDLVAIQNRQENEHLNRILPMNPTHYWIGIRKIHGNWTWVGTNKVLTKEAENWANKEPNNKKNNEDCVEMYVKRKIDEGKWNDEPCGKKKVALCYTAACNATSCSGQGECIETINNYKCSCYEGFYGSECEHAVTCQSLIRPEHASMECEDDYEEFQYNSVCSFSCREGFSLNGSRSLQCMSSGTWSSEIPKCQVVQCKNIAAQPHGHINCTHLWGEFNFQTLCRFGCSEGFKLTGSDKAECLSSGAWSSVPPNCTVVQCKSTTVQPPGYINCTSPLGEYSFQTSCRFGCSEGFELNGAHKTECLSSGAWSSAPPECTAQVISQIQEQDHMKSVVVTGGVTAASAISLAIAMLLIRQLRKGE</sequence>
<dbReference type="SMART" id="SM00032">
    <property type="entry name" value="CCP"/>
    <property type="match status" value="3"/>
</dbReference>
<reference evidence="38" key="1">
    <citation type="thesis" date="2020" institute="ProQuest LLC" country="789 East Eisenhower Parkway, Ann Arbor, MI, USA">
        <title>Comparative Genomics and Chromosome Evolution.</title>
        <authorList>
            <person name="Mudd A.B."/>
        </authorList>
    </citation>
    <scope>NUCLEOTIDE SEQUENCE</scope>
    <source>
        <strain evidence="38">Female2</strain>
        <tissue evidence="38">Blood</tissue>
    </source>
</reference>
<dbReference type="Pfam" id="PF00008">
    <property type="entry name" value="EGF"/>
    <property type="match status" value="1"/>
</dbReference>
<dbReference type="InterPro" id="IPR001304">
    <property type="entry name" value="C-type_lectin-like"/>
</dbReference>
<keyword evidence="17 30" id="KW-1015">Disulfide bond</keyword>
<dbReference type="Proteomes" id="UP000812440">
    <property type="component" value="Chromosome 4"/>
</dbReference>
<dbReference type="GO" id="GO:0030246">
    <property type="term" value="F:carbohydrate binding"/>
    <property type="evidence" value="ECO:0007669"/>
    <property type="project" value="UniProtKB-KW"/>
</dbReference>
<evidence type="ECO:0000256" key="11">
    <source>
        <dbReference type="ARBA" id="ARBA00022734"/>
    </source>
</evidence>
<protein>
    <recommendedName>
        <fullName evidence="24">E-selectin</fullName>
    </recommendedName>
    <alternativeName>
        <fullName evidence="25">CD62 antigen-like family member E</fullName>
    </alternativeName>
    <alternativeName>
        <fullName evidence="19">CD62 antigen-like family member L</fullName>
    </alternativeName>
    <alternativeName>
        <fullName evidence="26">Endothelial leukocyte adhesion molecule 1</fullName>
    </alternativeName>
    <alternativeName>
        <fullName evidence="4">L-selectin</fullName>
    </alternativeName>
    <alternativeName>
        <fullName evidence="21">Leukocyte adhesion molecule 1</fullName>
    </alternativeName>
    <alternativeName>
        <fullName evidence="22">Leukocyte-endothelial cell adhesion molecule 1</fullName>
    </alternativeName>
    <alternativeName>
        <fullName evidence="27">Leukocyte-endothelial cell adhesion molecule 2</fullName>
    </alternativeName>
    <alternativeName>
        <fullName evidence="20">Lymph node homing receptor</fullName>
    </alternativeName>
</protein>
<dbReference type="PROSITE" id="PS50026">
    <property type="entry name" value="EGF_3"/>
    <property type="match status" value="1"/>
</dbReference>
<dbReference type="Gene3D" id="3.10.100.10">
    <property type="entry name" value="Mannose-Binding Protein A, subunit A"/>
    <property type="match status" value="1"/>
</dbReference>
<evidence type="ECO:0000256" key="6">
    <source>
        <dbReference type="ARBA" id="ARBA00022536"/>
    </source>
</evidence>
<evidence type="ECO:0000259" key="37">
    <source>
        <dbReference type="PROSITE" id="PS50923"/>
    </source>
</evidence>
<feature type="disulfide bond" evidence="30">
    <location>
        <begin position="97"/>
        <end position="116"/>
    </location>
</feature>
<evidence type="ECO:0000256" key="21">
    <source>
        <dbReference type="ARBA" id="ARBA00031844"/>
    </source>
</evidence>
<evidence type="ECO:0000256" key="34">
    <source>
        <dbReference type="SAM" id="Phobius"/>
    </source>
</evidence>
<dbReference type="PROSITE" id="PS50041">
    <property type="entry name" value="C_TYPE_LECTIN_2"/>
    <property type="match status" value="1"/>
</dbReference>
<feature type="disulfide bond" evidence="30">
    <location>
        <begin position="26"/>
        <end position="124"/>
    </location>
</feature>
<feature type="disulfide bond" evidence="33">
    <location>
        <begin position="320"/>
        <end position="347"/>
    </location>
</feature>
<dbReference type="EMBL" id="JAACNH010000007">
    <property type="protein sequence ID" value="KAG8436498.1"/>
    <property type="molecule type" value="Genomic_DNA"/>
</dbReference>
<dbReference type="GO" id="GO:0007155">
    <property type="term" value="P:cell adhesion"/>
    <property type="evidence" value="ECO:0007669"/>
    <property type="project" value="UniProtKB-KW"/>
</dbReference>
<keyword evidence="18" id="KW-0325">Glycoprotein</keyword>
<dbReference type="SUPFAM" id="SSF57196">
    <property type="entry name" value="EGF/Laminin"/>
    <property type="match status" value="1"/>
</dbReference>
<evidence type="ECO:0000256" key="31">
    <source>
        <dbReference type="PIRSR" id="PIRSR002421-2"/>
    </source>
</evidence>
<evidence type="ECO:0000256" key="27">
    <source>
        <dbReference type="ARBA" id="ARBA00043124"/>
    </source>
</evidence>
<evidence type="ECO:0000259" key="35">
    <source>
        <dbReference type="PROSITE" id="PS50026"/>
    </source>
</evidence>
<dbReference type="SMART" id="SM00034">
    <property type="entry name" value="CLECT"/>
    <property type="match status" value="1"/>
</dbReference>
<comment type="caution">
    <text evidence="32">Lacks conserved residue(s) required for the propagation of feature annotation.</text>
</comment>
<dbReference type="OrthoDB" id="406096at2759"/>
<feature type="binding site" evidence="31">
    <location>
        <position position="87"/>
    </location>
    <ligand>
        <name>Ca(2+)</name>
        <dbReference type="ChEBI" id="CHEBI:29108"/>
    </ligand>
</feature>
<keyword evidence="12" id="KW-0677">Repeat</keyword>
<keyword evidence="9 31" id="KW-0479">Metal-binding</keyword>
<keyword evidence="7 33" id="KW-0768">Sushi</keyword>
<organism evidence="38 39">
    <name type="scientific">Hymenochirus boettgeri</name>
    <name type="common">Congo dwarf clawed frog</name>
    <dbReference type="NCBI Taxonomy" id="247094"/>
    <lineage>
        <taxon>Eukaryota</taxon>
        <taxon>Metazoa</taxon>
        <taxon>Chordata</taxon>
        <taxon>Craniata</taxon>
        <taxon>Vertebrata</taxon>
        <taxon>Euteleostomi</taxon>
        <taxon>Amphibia</taxon>
        <taxon>Batrachia</taxon>
        <taxon>Anura</taxon>
        <taxon>Pipoidea</taxon>
        <taxon>Pipidae</taxon>
        <taxon>Pipinae</taxon>
        <taxon>Hymenochirus</taxon>
    </lineage>
</organism>
<evidence type="ECO:0000256" key="17">
    <source>
        <dbReference type="ARBA" id="ARBA00023157"/>
    </source>
</evidence>
<dbReference type="InterPro" id="IPR000742">
    <property type="entry name" value="EGF"/>
</dbReference>
<feature type="binding site" evidence="31">
    <location>
        <position position="112"/>
    </location>
    <ligand>
        <name>Ca(2+)</name>
        <dbReference type="ChEBI" id="CHEBI:29108"/>
    </ligand>
</feature>
<evidence type="ECO:0000256" key="1">
    <source>
        <dbReference type="ARBA" id="ARBA00004251"/>
    </source>
</evidence>
<evidence type="ECO:0000256" key="25">
    <source>
        <dbReference type="ARBA" id="ARBA00041401"/>
    </source>
</evidence>
<evidence type="ECO:0000256" key="20">
    <source>
        <dbReference type="ARBA" id="ARBA00030610"/>
    </source>
</evidence>
<dbReference type="FunFam" id="3.10.100.10:FF:000007">
    <property type="entry name" value="L-selectin"/>
    <property type="match status" value="1"/>
</dbReference>
<feature type="domain" description="Sushi" evidence="37">
    <location>
        <begin position="164"/>
        <end position="225"/>
    </location>
</feature>
<feature type="binding site" evidence="31">
    <location>
        <position position="89"/>
    </location>
    <ligand>
        <name>Ca(2+)</name>
        <dbReference type="ChEBI" id="CHEBI:29108"/>
    </ligand>
</feature>
<evidence type="ECO:0000256" key="8">
    <source>
        <dbReference type="ARBA" id="ARBA00022692"/>
    </source>
</evidence>
<feature type="domain" description="C-type lectin" evidence="36">
    <location>
        <begin position="5"/>
        <end position="125"/>
    </location>
</feature>
<evidence type="ECO:0000256" key="13">
    <source>
        <dbReference type="ARBA" id="ARBA00022837"/>
    </source>
</evidence>
<dbReference type="InterPro" id="IPR016186">
    <property type="entry name" value="C-type_lectin-like/link_sf"/>
</dbReference>
<name>A0A8T2IZN7_9PIPI</name>
<dbReference type="AlphaFoldDB" id="A0A8T2IZN7"/>
<dbReference type="InterPro" id="IPR002396">
    <property type="entry name" value="Selectin_superfamily"/>
</dbReference>
<dbReference type="GO" id="GO:0046872">
    <property type="term" value="F:metal ion binding"/>
    <property type="evidence" value="ECO:0007669"/>
    <property type="project" value="UniProtKB-KW"/>
</dbReference>
<dbReference type="PIRSF" id="PIRSF002421">
    <property type="entry name" value="L-selectin"/>
    <property type="match status" value="1"/>
</dbReference>
<evidence type="ECO:0000256" key="14">
    <source>
        <dbReference type="ARBA" id="ARBA00022889"/>
    </source>
</evidence>
<keyword evidence="39" id="KW-1185">Reference proteome</keyword>
<feature type="disulfide bond" evidence="30 33">
    <location>
        <begin position="258"/>
        <end position="285"/>
    </location>
</feature>
<accession>A0A8T2IZN7</accession>
<evidence type="ECO:0000256" key="22">
    <source>
        <dbReference type="ARBA" id="ARBA00032968"/>
    </source>
</evidence>
<evidence type="ECO:0000256" key="33">
    <source>
        <dbReference type="PROSITE-ProRule" id="PRU00302"/>
    </source>
</evidence>
<feature type="disulfide bond" evidence="30">
    <location>
        <begin position="129"/>
        <end position="140"/>
    </location>
</feature>
<evidence type="ECO:0000256" key="10">
    <source>
        <dbReference type="ARBA" id="ARBA00022729"/>
    </source>
</evidence>
<dbReference type="InterPro" id="IPR050350">
    <property type="entry name" value="Compl-Cell_Adhes-Reg"/>
</dbReference>
<evidence type="ECO:0000256" key="12">
    <source>
        <dbReference type="ARBA" id="ARBA00022737"/>
    </source>
</evidence>
<dbReference type="PANTHER" id="PTHR19325">
    <property type="entry name" value="COMPLEMENT COMPONENT-RELATED SUSHI DOMAIN-CONTAINING"/>
    <property type="match status" value="1"/>
</dbReference>
<dbReference type="InterPro" id="IPR000436">
    <property type="entry name" value="Sushi_SCR_CCP_dom"/>
</dbReference>
<gene>
    <name evidence="38" type="ORF">GDO86_007555</name>
</gene>
<dbReference type="Gene3D" id="2.10.70.10">
    <property type="entry name" value="Complement Module, domain 1"/>
    <property type="match status" value="3"/>
</dbReference>
<keyword evidence="11" id="KW-0430">Lectin</keyword>
<evidence type="ECO:0000256" key="7">
    <source>
        <dbReference type="ARBA" id="ARBA00022659"/>
    </source>
</evidence>
<evidence type="ECO:0000256" key="9">
    <source>
        <dbReference type="ARBA" id="ARBA00022723"/>
    </source>
</evidence>
<dbReference type="PANTHER" id="PTHR19325:SF493">
    <property type="entry name" value="E-SELECTIN"/>
    <property type="match status" value="1"/>
</dbReference>
<evidence type="ECO:0000256" key="24">
    <source>
        <dbReference type="ARBA" id="ARBA00040812"/>
    </source>
</evidence>
<evidence type="ECO:0000256" key="32">
    <source>
        <dbReference type="PROSITE-ProRule" id="PRU00076"/>
    </source>
</evidence>
<keyword evidence="10" id="KW-0732">Signal</keyword>
<keyword evidence="16 34" id="KW-0472">Membrane</keyword>
<keyword evidence="15 34" id="KW-1133">Transmembrane helix</keyword>
<dbReference type="FunFam" id="2.10.70.10:FF:000001">
    <property type="entry name" value="Selectin P"/>
    <property type="match status" value="3"/>
</dbReference>
<evidence type="ECO:0000256" key="29">
    <source>
        <dbReference type="ARBA" id="ARBA00045695"/>
    </source>
</evidence>
<keyword evidence="5" id="KW-1003">Cell membrane</keyword>
<comment type="subcellular location">
    <subcellularLocation>
        <location evidence="1">Cell membrane</location>
        <topology evidence="1">Single-pass type I membrane protein</topology>
    </subcellularLocation>
</comment>
<feature type="disulfide bond" evidence="30 32">
    <location>
        <begin position="151"/>
        <end position="160"/>
    </location>
</feature>
<evidence type="ECO:0000256" key="28">
    <source>
        <dbReference type="ARBA" id="ARBA00045157"/>
    </source>
</evidence>
<feature type="disulfide bond" evidence="30">
    <location>
        <begin position="166"/>
        <end position="210"/>
    </location>
</feature>
<feature type="domain" description="Sushi" evidence="37">
    <location>
        <begin position="288"/>
        <end position="349"/>
    </location>
</feature>
<evidence type="ECO:0000256" key="19">
    <source>
        <dbReference type="ARBA" id="ARBA00030282"/>
    </source>
</evidence>
<feature type="domain" description="Sushi" evidence="37">
    <location>
        <begin position="226"/>
        <end position="287"/>
    </location>
</feature>